<evidence type="ECO:0000313" key="11">
    <source>
        <dbReference type="EMBL" id="SPX62807.1"/>
    </source>
</evidence>
<evidence type="ECO:0000313" key="10">
    <source>
        <dbReference type="EMBL" id="KTC98729.1"/>
    </source>
</evidence>
<reference evidence="10 12" key="1">
    <citation type="submission" date="2015-11" db="EMBL/GenBank/DDBJ databases">
        <title>Genomic analysis of 38 Legionella species identifies large and diverse effector repertoires.</title>
        <authorList>
            <person name="Burstein D."/>
            <person name="Amaro F."/>
            <person name="Zusman T."/>
            <person name="Lifshitz Z."/>
            <person name="Cohen O."/>
            <person name="Gilbert J.A."/>
            <person name="Pupko T."/>
            <person name="Shuman H.A."/>
            <person name="Segal G."/>
        </authorList>
    </citation>
    <scope>NUCLEOTIDE SEQUENCE [LARGE SCALE GENOMIC DNA]</scope>
    <source>
        <strain evidence="10 12">WO-44C</strain>
    </source>
</reference>
<evidence type="ECO:0000256" key="1">
    <source>
        <dbReference type="ARBA" id="ARBA00004365"/>
    </source>
</evidence>
<feature type="domain" description="Flagellar basal body rod protein N-terminal" evidence="7">
    <location>
        <begin position="7"/>
        <end position="34"/>
    </location>
</feature>
<dbReference type="OrthoDB" id="9802553at2"/>
<dbReference type="PANTHER" id="PTHR30033">
    <property type="entry name" value="FLAGELLAR HOOK-ASSOCIATED PROTEIN 1"/>
    <property type="match status" value="1"/>
</dbReference>
<protein>
    <recommendedName>
        <fullName evidence="4">Flagellar hook-associated protein 1</fullName>
    </recommendedName>
</protein>
<dbReference type="GO" id="GO:0005198">
    <property type="term" value="F:structural molecule activity"/>
    <property type="evidence" value="ECO:0007669"/>
    <property type="project" value="InterPro"/>
</dbReference>
<dbReference type="Proteomes" id="UP000251942">
    <property type="component" value="Unassembled WGS sequence"/>
</dbReference>
<gene>
    <name evidence="10" type="primary">flgK</name>
    <name evidence="10" type="ORF">Lfee_1479</name>
    <name evidence="11" type="ORF">NCTC12022_03575</name>
</gene>
<evidence type="ECO:0000313" key="12">
    <source>
        <dbReference type="Proteomes" id="UP000054698"/>
    </source>
</evidence>
<dbReference type="InterPro" id="IPR001444">
    <property type="entry name" value="Flag_bb_rod_N"/>
</dbReference>
<comment type="subcellular location">
    <subcellularLocation>
        <location evidence="1">Bacterial flagellum</location>
    </subcellularLocation>
    <subcellularLocation>
        <location evidence="2">Secreted</location>
    </subcellularLocation>
</comment>
<dbReference type="Pfam" id="PF22638">
    <property type="entry name" value="FlgK_D1"/>
    <property type="match status" value="1"/>
</dbReference>
<organism evidence="10 12">
    <name type="scientific">Legionella feeleii</name>
    <dbReference type="NCBI Taxonomy" id="453"/>
    <lineage>
        <taxon>Bacteria</taxon>
        <taxon>Pseudomonadati</taxon>
        <taxon>Pseudomonadota</taxon>
        <taxon>Gammaproteobacteria</taxon>
        <taxon>Legionellales</taxon>
        <taxon>Legionellaceae</taxon>
        <taxon>Legionella</taxon>
    </lineage>
</organism>
<dbReference type="NCBIfam" id="TIGR02492">
    <property type="entry name" value="flgK_ends"/>
    <property type="match status" value="1"/>
</dbReference>
<comment type="similarity">
    <text evidence="3">Belongs to the flagella basal body rod proteins family.</text>
</comment>
<dbReference type="Proteomes" id="UP000054698">
    <property type="component" value="Unassembled WGS sequence"/>
</dbReference>
<dbReference type="InterPro" id="IPR002371">
    <property type="entry name" value="FlgK"/>
</dbReference>
<name>A0A0W0TSY2_9GAMM</name>
<keyword evidence="10" id="KW-0969">Cilium</keyword>
<dbReference type="RefSeq" id="WP_058445403.1">
    <property type="nucleotide sequence ID" value="NZ_CAAAHT010000045.1"/>
</dbReference>
<evidence type="ECO:0000256" key="2">
    <source>
        <dbReference type="ARBA" id="ARBA00004613"/>
    </source>
</evidence>
<keyword evidence="5" id="KW-0964">Secreted</keyword>
<dbReference type="InterPro" id="IPR010930">
    <property type="entry name" value="Flg_bb/hook_C_dom"/>
</dbReference>
<dbReference type="STRING" id="453.Lfee_1479"/>
<evidence type="ECO:0000259" key="8">
    <source>
        <dbReference type="Pfam" id="PF06429"/>
    </source>
</evidence>
<feature type="domain" description="Flagellar hook-associated protein FlgK helical" evidence="9">
    <location>
        <begin position="94"/>
        <end position="320"/>
    </location>
</feature>
<evidence type="ECO:0000256" key="6">
    <source>
        <dbReference type="ARBA" id="ARBA00023143"/>
    </source>
</evidence>
<dbReference type="Pfam" id="PF06429">
    <property type="entry name" value="Flg_bbr_C"/>
    <property type="match status" value="1"/>
</dbReference>
<evidence type="ECO:0000256" key="5">
    <source>
        <dbReference type="ARBA" id="ARBA00022525"/>
    </source>
</evidence>
<keyword evidence="10" id="KW-0282">Flagellum</keyword>
<dbReference type="EMBL" id="LNYB01000064">
    <property type="protein sequence ID" value="KTC98729.1"/>
    <property type="molecule type" value="Genomic_DNA"/>
</dbReference>
<sequence length="649" mass="71018">MAGILGIASSSLNAFQRALEVTGNNIANANNSGYSRQTIHFTPTPAQRYAGSFIGTGVAVSNIKRNNDQFATQQLRDTLTTKTEYDTFYQQALQIDKLLSQEGTSISAALQNFFSSLGQLNDAPDSLASRGVALKQSQLLVDQFNTMQLRLDEYQQNNTAQIRQAVEQINQITANIAQVNIQLSAMPNAPELMDKRDELLRELSQYTDVTVIEQGDSNISVGIGSGEMLVIGSEQRELKVDLRDSDQFGTKIFIKNGLGQTDISRNLHSGMLGGFLDFEQGILSNTSQLLGQMAIGLAATFNNQHRLGLDMNSQIGKDFFTDFNQMSLQLERSTPRITNTGTGVLSVEISDISQLELSDYELLVSDTSTNEIRIIRKSDGQSTTLNWTDTPPTPPAAQVVIDGLTITVDNINNLVDNDHYMLTSTRGAARDLKLNISDAREIAYAAPVRTQASLANTGTGHIALGEIFDTTVVDKEYRIEFISDTQYNLVNVTDTITTGPFPFTPNIDNTIMIPDTLTPSYSIVLSGIPKTGDTFTASYNSGGIGDNYNGLKLASLQQDKIFENGTESLFDRYSDLIAEVGGRTYQAKLRSDAADILHQQAVEFRESKSGVNLDEEASNLLRFEQAYQAASKVMAISGQIMDVLFAALR</sequence>
<proteinExistence type="inferred from homology"/>
<dbReference type="PATRIC" id="fig|453.4.peg.1619"/>
<keyword evidence="6" id="KW-0975">Bacterial flagellum</keyword>
<keyword evidence="10" id="KW-0966">Cell projection</keyword>
<dbReference type="PRINTS" id="PR01005">
    <property type="entry name" value="FLGHOOKAP1"/>
</dbReference>
<feature type="domain" description="Flagellar basal-body/hook protein C-terminal" evidence="8">
    <location>
        <begin position="608"/>
        <end position="643"/>
    </location>
</feature>
<accession>A0A0W0TSY2</accession>
<dbReference type="PANTHER" id="PTHR30033:SF1">
    <property type="entry name" value="FLAGELLAR HOOK-ASSOCIATED PROTEIN 1"/>
    <property type="match status" value="1"/>
</dbReference>
<dbReference type="GO" id="GO:0005576">
    <property type="term" value="C:extracellular region"/>
    <property type="evidence" value="ECO:0007669"/>
    <property type="project" value="UniProtKB-SubCell"/>
</dbReference>
<dbReference type="InterPro" id="IPR053927">
    <property type="entry name" value="FlgK_helical"/>
</dbReference>
<keyword evidence="12" id="KW-1185">Reference proteome</keyword>
<dbReference type="GO" id="GO:0044780">
    <property type="term" value="P:bacterial-type flagellum assembly"/>
    <property type="evidence" value="ECO:0007669"/>
    <property type="project" value="InterPro"/>
</dbReference>
<evidence type="ECO:0000313" key="13">
    <source>
        <dbReference type="Proteomes" id="UP000251942"/>
    </source>
</evidence>
<dbReference type="EMBL" id="UASS01000040">
    <property type="protein sequence ID" value="SPX62807.1"/>
    <property type="molecule type" value="Genomic_DNA"/>
</dbReference>
<evidence type="ECO:0000256" key="4">
    <source>
        <dbReference type="ARBA" id="ARBA00016244"/>
    </source>
</evidence>
<dbReference type="AlphaFoldDB" id="A0A0W0TSY2"/>
<reference evidence="11 13" key="2">
    <citation type="submission" date="2018-06" db="EMBL/GenBank/DDBJ databases">
        <authorList>
            <consortium name="Pathogen Informatics"/>
            <person name="Doyle S."/>
        </authorList>
    </citation>
    <scope>NUCLEOTIDE SEQUENCE [LARGE SCALE GENOMIC DNA]</scope>
    <source>
        <strain evidence="11 13">NCTC12022</strain>
    </source>
</reference>
<evidence type="ECO:0000256" key="3">
    <source>
        <dbReference type="ARBA" id="ARBA00009677"/>
    </source>
</evidence>
<dbReference type="Pfam" id="PF00460">
    <property type="entry name" value="Flg_bb_rod"/>
    <property type="match status" value="1"/>
</dbReference>
<dbReference type="GO" id="GO:0009424">
    <property type="term" value="C:bacterial-type flagellum hook"/>
    <property type="evidence" value="ECO:0007669"/>
    <property type="project" value="InterPro"/>
</dbReference>
<dbReference type="SUPFAM" id="SSF64518">
    <property type="entry name" value="Phase 1 flagellin"/>
    <property type="match status" value="2"/>
</dbReference>
<evidence type="ECO:0000259" key="7">
    <source>
        <dbReference type="Pfam" id="PF00460"/>
    </source>
</evidence>
<evidence type="ECO:0000259" key="9">
    <source>
        <dbReference type="Pfam" id="PF22638"/>
    </source>
</evidence>